<evidence type="ECO:0000313" key="2">
    <source>
        <dbReference type="EMBL" id="KAK3596476.1"/>
    </source>
</evidence>
<dbReference type="EMBL" id="JAEAOA010000097">
    <property type="protein sequence ID" value="KAK3596476.1"/>
    <property type="molecule type" value="Genomic_DNA"/>
</dbReference>
<proteinExistence type="predicted"/>
<name>A0AAE0W014_9BIVA</name>
<accession>A0AAE0W014</accession>
<dbReference type="AlphaFoldDB" id="A0AAE0W014"/>
<evidence type="ECO:0000256" key="1">
    <source>
        <dbReference type="SAM" id="MobiDB-lite"/>
    </source>
</evidence>
<comment type="caution">
    <text evidence="2">The sequence shown here is derived from an EMBL/GenBank/DDBJ whole genome shotgun (WGS) entry which is preliminary data.</text>
</comment>
<reference evidence="2" key="2">
    <citation type="journal article" date="2021" name="Genome Biol. Evol.">
        <title>Developing a high-quality reference genome for a parasitic bivalve with doubly uniparental inheritance (Bivalvia: Unionida).</title>
        <authorList>
            <person name="Smith C.H."/>
        </authorList>
    </citation>
    <scope>NUCLEOTIDE SEQUENCE</scope>
    <source>
        <strain evidence="2">CHS0354</strain>
        <tissue evidence="2">Mantle</tissue>
    </source>
</reference>
<reference evidence="2" key="1">
    <citation type="journal article" date="2021" name="Genome Biol. Evol.">
        <title>A High-Quality Reference Genome for a Parasitic Bivalve with Doubly Uniparental Inheritance (Bivalvia: Unionida).</title>
        <authorList>
            <person name="Smith C.H."/>
        </authorList>
    </citation>
    <scope>NUCLEOTIDE SEQUENCE</scope>
    <source>
        <strain evidence="2">CHS0354</strain>
    </source>
</reference>
<protein>
    <submittedName>
        <fullName evidence="2">Uncharacterized protein</fullName>
    </submittedName>
</protein>
<reference evidence="2" key="3">
    <citation type="submission" date="2023-05" db="EMBL/GenBank/DDBJ databases">
        <authorList>
            <person name="Smith C.H."/>
        </authorList>
    </citation>
    <scope>NUCLEOTIDE SEQUENCE</scope>
    <source>
        <strain evidence="2">CHS0354</strain>
        <tissue evidence="2">Mantle</tissue>
    </source>
</reference>
<gene>
    <name evidence="2" type="ORF">CHS0354_000946</name>
</gene>
<feature type="region of interest" description="Disordered" evidence="1">
    <location>
        <begin position="234"/>
        <end position="255"/>
    </location>
</feature>
<sequence>MLAHRSPGCQILDLTSFTDVERPRPTEILQYLCRKEPKQAISKDYKMGEEDCTTSSPRETNQYIETIRLLNSENLEGKMIDIHCSGLPLEISTNQIVGKMEKKYGVKTIKMTMATYWGFATILTGHKENPGLLLPGIKDANTVANVINAAKAKEKKRLQKKEVRKQIQLVEKETASFYVLEEPKFGENTTDGNIQEISMIEDIITPAAERGKNIAQISNEEENKNREMEMEISNSTITQKRKRHHQHRELTLKGQ</sequence>
<evidence type="ECO:0000313" key="3">
    <source>
        <dbReference type="Proteomes" id="UP001195483"/>
    </source>
</evidence>
<organism evidence="2 3">
    <name type="scientific">Potamilus streckersoni</name>
    <dbReference type="NCBI Taxonomy" id="2493646"/>
    <lineage>
        <taxon>Eukaryota</taxon>
        <taxon>Metazoa</taxon>
        <taxon>Spiralia</taxon>
        <taxon>Lophotrochozoa</taxon>
        <taxon>Mollusca</taxon>
        <taxon>Bivalvia</taxon>
        <taxon>Autobranchia</taxon>
        <taxon>Heteroconchia</taxon>
        <taxon>Palaeoheterodonta</taxon>
        <taxon>Unionida</taxon>
        <taxon>Unionoidea</taxon>
        <taxon>Unionidae</taxon>
        <taxon>Ambleminae</taxon>
        <taxon>Lampsilini</taxon>
        <taxon>Potamilus</taxon>
    </lineage>
</organism>
<keyword evidence="3" id="KW-1185">Reference proteome</keyword>
<dbReference type="Proteomes" id="UP001195483">
    <property type="component" value="Unassembled WGS sequence"/>
</dbReference>